<evidence type="ECO:0000313" key="2">
    <source>
        <dbReference type="WBParaSite" id="Hba_05286"/>
    </source>
</evidence>
<sequence>MVLMFVTPIGRIYARNPDSFQPEISVEEVLCGTGQLGVCLEEDEQQGIPGCLRTSSSPVSPTIQVLASLSNKIMPPSTPVEAPRPGWRTMMWPLWTGHHAPLT</sequence>
<evidence type="ECO:0000313" key="1">
    <source>
        <dbReference type="Proteomes" id="UP000095283"/>
    </source>
</evidence>
<proteinExistence type="predicted"/>
<name>A0A1I7WJT4_HETBA</name>
<organism evidence="1 2">
    <name type="scientific">Heterorhabditis bacteriophora</name>
    <name type="common">Entomopathogenic nematode worm</name>
    <dbReference type="NCBI Taxonomy" id="37862"/>
    <lineage>
        <taxon>Eukaryota</taxon>
        <taxon>Metazoa</taxon>
        <taxon>Ecdysozoa</taxon>
        <taxon>Nematoda</taxon>
        <taxon>Chromadorea</taxon>
        <taxon>Rhabditida</taxon>
        <taxon>Rhabditina</taxon>
        <taxon>Rhabditomorpha</taxon>
        <taxon>Strongyloidea</taxon>
        <taxon>Heterorhabditidae</taxon>
        <taxon>Heterorhabditis</taxon>
    </lineage>
</organism>
<dbReference type="WBParaSite" id="Hba_05286">
    <property type="protein sequence ID" value="Hba_05286"/>
    <property type="gene ID" value="Hba_05286"/>
</dbReference>
<keyword evidence="1" id="KW-1185">Reference proteome</keyword>
<dbReference type="Proteomes" id="UP000095283">
    <property type="component" value="Unplaced"/>
</dbReference>
<dbReference type="AlphaFoldDB" id="A0A1I7WJT4"/>
<protein>
    <submittedName>
        <fullName evidence="2">Secreted protein</fullName>
    </submittedName>
</protein>
<reference evidence="2" key="1">
    <citation type="submission" date="2016-11" db="UniProtKB">
        <authorList>
            <consortium name="WormBaseParasite"/>
        </authorList>
    </citation>
    <scope>IDENTIFICATION</scope>
</reference>
<accession>A0A1I7WJT4</accession>